<dbReference type="OrthoDB" id="10623328at2759"/>
<evidence type="ECO:0000256" key="1">
    <source>
        <dbReference type="SAM" id="MobiDB-lite"/>
    </source>
</evidence>
<feature type="compositionally biased region" description="Low complexity" evidence="1">
    <location>
        <begin position="115"/>
        <end position="133"/>
    </location>
</feature>
<feature type="signal peptide" evidence="2">
    <location>
        <begin position="1"/>
        <end position="17"/>
    </location>
</feature>
<feature type="compositionally biased region" description="Polar residues" evidence="1">
    <location>
        <begin position="101"/>
        <end position="114"/>
    </location>
</feature>
<feature type="compositionally biased region" description="Low complexity" evidence="1">
    <location>
        <begin position="281"/>
        <end position="292"/>
    </location>
</feature>
<sequence>MQVLVLLVAVMVQLAAGQDDPFAMFNTNTNSMSSGTQTSFGQLPPPETSSTNTFGQAPPANTPNQFGQPQPTGQQPPTATQFGQQNQFGQQVPAQPAGQPTNQFPTNGNNPPMSFQQPQQGAFGQQQNTFGNQPNNNMNQIGGQPGNMNSLGNSGMNQGNSQQQLTPDQAFLVGGQWNQQQPQQNNGRTMFSSFDPNNPAPFQPQGQQTSFGNGQFGGTQQFGGPQNPNQNFMNLGTSGNDLNTFRDNNLPVGEVDNIRFGIGPNQQPFRMDAGTMNFGQNQQQRPAAPANNFSPFSPFTTGGVDPAGFGGMQGGGMGGMPGAGMGGMPGAGMGGMPMGVMPGGFGGGFGGPGPQGFGSFLPPPPPQPSGGIFSRLFGRGAGSGGGFFTSLFGKKK</sequence>
<reference evidence="3 4" key="1">
    <citation type="journal article" date="2017" name="Nat. Ecol. Evol.">
        <title>Scallop genome provides insights into evolution of bilaterian karyotype and development.</title>
        <authorList>
            <person name="Wang S."/>
            <person name="Zhang J."/>
            <person name="Jiao W."/>
            <person name="Li J."/>
            <person name="Xun X."/>
            <person name="Sun Y."/>
            <person name="Guo X."/>
            <person name="Huan P."/>
            <person name="Dong B."/>
            <person name="Zhang L."/>
            <person name="Hu X."/>
            <person name="Sun X."/>
            <person name="Wang J."/>
            <person name="Zhao C."/>
            <person name="Wang Y."/>
            <person name="Wang D."/>
            <person name="Huang X."/>
            <person name="Wang R."/>
            <person name="Lv J."/>
            <person name="Li Y."/>
            <person name="Zhang Z."/>
            <person name="Liu B."/>
            <person name="Lu W."/>
            <person name="Hui Y."/>
            <person name="Liang J."/>
            <person name="Zhou Z."/>
            <person name="Hou R."/>
            <person name="Li X."/>
            <person name="Liu Y."/>
            <person name="Li H."/>
            <person name="Ning X."/>
            <person name="Lin Y."/>
            <person name="Zhao L."/>
            <person name="Xing Q."/>
            <person name="Dou J."/>
            <person name="Li Y."/>
            <person name="Mao J."/>
            <person name="Guo H."/>
            <person name="Dou H."/>
            <person name="Li T."/>
            <person name="Mu C."/>
            <person name="Jiang W."/>
            <person name="Fu Q."/>
            <person name="Fu X."/>
            <person name="Miao Y."/>
            <person name="Liu J."/>
            <person name="Yu Q."/>
            <person name="Li R."/>
            <person name="Liao H."/>
            <person name="Li X."/>
            <person name="Kong Y."/>
            <person name="Jiang Z."/>
            <person name="Chourrout D."/>
            <person name="Li R."/>
            <person name="Bao Z."/>
        </authorList>
    </citation>
    <scope>NUCLEOTIDE SEQUENCE [LARGE SCALE GENOMIC DNA]</scope>
    <source>
        <strain evidence="3 4">PY_sf001</strain>
    </source>
</reference>
<keyword evidence="4" id="KW-1185">Reference proteome</keyword>
<feature type="region of interest" description="Disordered" evidence="1">
    <location>
        <begin position="281"/>
        <end position="315"/>
    </location>
</feature>
<feature type="compositionally biased region" description="Low complexity" evidence="1">
    <location>
        <begin position="62"/>
        <end position="100"/>
    </location>
</feature>
<accession>A0A210PPB2</accession>
<organism evidence="3 4">
    <name type="scientific">Mizuhopecten yessoensis</name>
    <name type="common">Japanese scallop</name>
    <name type="synonym">Patinopecten yessoensis</name>
    <dbReference type="NCBI Taxonomy" id="6573"/>
    <lineage>
        <taxon>Eukaryota</taxon>
        <taxon>Metazoa</taxon>
        <taxon>Spiralia</taxon>
        <taxon>Lophotrochozoa</taxon>
        <taxon>Mollusca</taxon>
        <taxon>Bivalvia</taxon>
        <taxon>Autobranchia</taxon>
        <taxon>Pteriomorphia</taxon>
        <taxon>Pectinida</taxon>
        <taxon>Pectinoidea</taxon>
        <taxon>Pectinidae</taxon>
        <taxon>Mizuhopecten</taxon>
    </lineage>
</organism>
<evidence type="ECO:0000313" key="4">
    <source>
        <dbReference type="Proteomes" id="UP000242188"/>
    </source>
</evidence>
<evidence type="ECO:0000313" key="3">
    <source>
        <dbReference type="EMBL" id="OWF38313.1"/>
    </source>
</evidence>
<dbReference type="Proteomes" id="UP000242188">
    <property type="component" value="Unassembled WGS sequence"/>
</dbReference>
<gene>
    <name evidence="3" type="ORF">KP79_PYT17238</name>
</gene>
<protein>
    <submittedName>
        <fullName evidence="3">Uncharacterized protein</fullName>
    </submittedName>
</protein>
<dbReference type="AlphaFoldDB" id="A0A210PPB2"/>
<proteinExistence type="predicted"/>
<feature type="compositionally biased region" description="Polar residues" evidence="1">
    <location>
        <begin position="28"/>
        <end position="41"/>
    </location>
</feature>
<feature type="region of interest" description="Disordered" evidence="1">
    <location>
        <begin position="28"/>
        <end position="133"/>
    </location>
</feature>
<comment type="caution">
    <text evidence="3">The sequence shown here is derived from an EMBL/GenBank/DDBJ whole genome shotgun (WGS) entry which is preliminary data.</text>
</comment>
<name>A0A210PPB2_MIZYE</name>
<feature type="chain" id="PRO_5013188268" evidence="2">
    <location>
        <begin position="18"/>
        <end position="396"/>
    </location>
</feature>
<dbReference type="EMBL" id="NEDP02005569">
    <property type="protein sequence ID" value="OWF38313.1"/>
    <property type="molecule type" value="Genomic_DNA"/>
</dbReference>
<evidence type="ECO:0000256" key="2">
    <source>
        <dbReference type="SAM" id="SignalP"/>
    </source>
</evidence>
<keyword evidence="2" id="KW-0732">Signal</keyword>